<evidence type="ECO:0000256" key="1">
    <source>
        <dbReference type="SAM" id="MobiDB-lite"/>
    </source>
</evidence>
<feature type="region of interest" description="Disordered" evidence="1">
    <location>
        <begin position="16"/>
        <end position="81"/>
    </location>
</feature>
<gene>
    <name evidence="2" type="ORF">CgunFtcFv8_025576</name>
</gene>
<evidence type="ECO:0000313" key="3">
    <source>
        <dbReference type="Proteomes" id="UP001331515"/>
    </source>
</evidence>
<comment type="caution">
    <text evidence="2">The sequence shown here is derived from an EMBL/GenBank/DDBJ whole genome shotgun (WGS) entry which is preliminary data.</text>
</comment>
<reference evidence="2 3" key="1">
    <citation type="journal article" date="2023" name="Mol. Biol. Evol.">
        <title>Genomics of Secondarily Temperate Adaptation in the Only Non-Antarctic Icefish.</title>
        <authorList>
            <person name="Rivera-Colon A.G."/>
            <person name="Rayamajhi N."/>
            <person name="Minhas B.F."/>
            <person name="Madrigal G."/>
            <person name="Bilyk K.T."/>
            <person name="Yoon V."/>
            <person name="Hune M."/>
            <person name="Gregory S."/>
            <person name="Cheng C.H.C."/>
            <person name="Catchen J.M."/>
        </authorList>
    </citation>
    <scope>NUCLEOTIDE SEQUENCE [LARGE SCALE GENOMIC DNA]</scope>
    <source>
        <tissue evidence="2">White muscle</tissue>
    </source>
</reference>
<dbReference type="AlphaFoldDB" id="A0AAN8CBS0"/>
<evidence type="ECO:0000313" key="2">
    <source>
        <dbReference type="EMBL" id="KAK5900632.1"/>
    </source>
</evidence>
<dbReference type="Proteomes" id="UP001331515">
    <property type="component" value="Unassembled WGS sequence"/>
</dbReference>
<organism evidence="2 3">
    <name type="scientific">Champsocephalus gunnari</name>
    <name type="common">Mackerel icefish</name>
    <dbReference type="NCBI Taxonomy" id="52237"/>
    <lineage>
        <taxon>Eukaryota</taxon>
        <taxon>Metazoa</taxon>
        <taxon>Chordata</taxon>
        <taxon>Craniata</taxon>
        <taxon>Vertebrata</taxon>
        <taxon>Euteleostomi</taxon>
        <taxon>Actinopterygii</taxon>
        <taxon>Neopterygii</taxon>
        <taxon>Teleostei</taxon>
        <taxon>Neoteleostei</taxon>
        <taxon>Acanthomorphata</taxon>
        <taxon>Eupercaria</taxon>
        <taxon>Perciformes</taxon>
        <taxon>Notothenioidei</taxon>
        <taxon>Channichthyidae</taxon>
        <taxon>Champsocephalus</taxon>
    </lineage>
</organism>
<protein>
    <submittedName>
        <fullName evidence="2">Uncharacterized protein</fullName>
    </submittedName>
</protein>
<dbReference type="EMBL" id="JAURVH010001532">
    <property type="protein sequence ID" value="KAK5900632.1"/>
    <property type="molecule type" value="Genomic_DNA"/>
</dbReference>
<sequence>MTVNLRLVLNQEVNPGLRGLFGRPGSSREDRRGPPAGMKDTQDGRHAGWTTGGVVTEAPAAEVSGSCRKSWDPPAANSSGP</sequence>
<keyword evidence="3" id="KW-1185">Reference proteome</keyword>
<proteinExistence type="predicted"/>
<accession>A0AAN8CBS0</accession>
<name>A0AAN8CBS0_CHAGU</name>